<gene>
    <name evidence="1" type="ORF">UFOPK2975_00830</name>
</gene>
<sequence length="295" mass="32841">MQVSDVLDGDWDALEPLRNPVLVVALRGWFDVAGVATGALEWAIQDRPVTVVASIDPDPFFDFTQERPETFIDEDGDRQIRWPENEFLVTRFPEGSRDLVLVSGVEPHLHWTTFADCIVECARKLKCDVVVTVGATADGVPHTRSPLVFGSTTNTSLARRLGLSRPQYQGPTGVVGVIHERLEREGITAVSLRVGVPHYLGNAQHPKSSAALLRKLEHVLGVPTSHGEMYEEIQRWEELHDAAIDGDDQTTSYLAMLEDEYDRRVEENIPTGDALAAEFEKFLREQQDGNDDTAL</sequence>
<dbReference type="InterPro" id="IPR038389">
    <property type="entry name" value="PSMG2_sf"/>
</dbReference>
<dbReference type="Pfam" id="PF09754">
    <property type="entry name" value="PAC2"/>
    <property type="match status" value="1"/>
</dbReference>
<reference evidence="1" key="1">
    <citation type="submission" date="2020-05" db="EMBL/GenBank/DDBJ databases">
        <authorList>
            <person name="Chiriac C."/>
            <person name="Salcher M."/>
            <person name="Ghai R."/>
            <person name="Kavagutti S V."/>
        </authorList>
    </citation>
    <scope>NUCLEOTIDE SEQUENCE</scope>
</reference>
<dbReference type="InterPro" id="IPR008492">
    <property type="entry name" value="Rv2714-like"/>
</dbReference>
<name>A0A6J6XIK8_9ZZZZ</name>
<accession>A0A6J6XIK8</accession>
<protein>
    <submittedName>
        <fullName evidence="1">Unannotated protein</fullName>
    </submittedName>
</protein>
<dbReference type="InterPro" id="IPR019151">
    <property type="entry name" value="Proteasome_assmbl_chaperone_2"/>
</dbReference>
<evidence type="ECO:0000313" key="1">
    <source>
        <dbReference type="EMBL" id="CAB4793777.1"/>
    </source>
</evidence>
<organism evidence="1">
    <name type="scientific">freshwater metagenome</name>
    <dbReference type="NCBI Taxonomy" id="449393"/>
    <lineage>
        <taxon>unclassified sequences</taxon>
        <taxon>metagenomes</taxon>
        <taxon>ecological metagenomes</taxon>
    </lineage>
</organism>
<dbReference type="EMBL" id="CAFAAG010000057">
    <property type="protein sequence ID" value="CAB4793777.1"/>
    <property type="molecule type" value="Genomic_DNA"/>
</dbReference>
<dbReference type="Gene3D" id="3.40.50.10900">
    <property type="entry name" value="PAC-like subunit"/>
    <property type="match status" value="1"/>
</dbReference>
<dbReference type="AlphaFoldDB" id="A0A6J6XIK8"/>
<proteinExistence type="predicted"/>
<dbReference type="PIRSF" id="PIRSF028754">
    <property type="entry name" value="UCP028754"/>
    <property type="match status" value="1"/>
</dbReference>
<dbReference type="SUPFAM" id="SSF159659">
    <property type="entry name" value="Cgl1923-like"/>
    <property type="match status" value="1"/>
</dbReference>